<keyword evidence="2" id="KW-1185">Reference proteome</keyword>
<proteinExistence type="predicted"/>
<evidence type="ECO:0000313" key="2">
    <source>
        <dbReference type="Proteomes" id="UP000688137"/>
    </source>
</evidence>
<dbReference type="AlphaFoldDB" id="A0A8S1JRD6"/>
<sequence length="214" mass="25753">MNCDCVPLRSELENIRNKQSILLRDHQMQLELIKQKLKNNMKVYCTKQGYQKINEQGINKLKEIIVIKNSEIEILIHTNQKYRAQLNQEEQISNLKIQNLKKESQDIVSLNIIQQGEINKFKLEQPQREDLLNEQYQLRLEEIQNYYSQFLKLNGKEKYKMLNKQDELMQKEKVLNEQINNQFSLIQLLEIEQLDKISIINYNEKDLQKFQIDQ</sequence>
<dbReference type="Proteomes" id="UP000688137">
    <property type="component" value="Unassembled WGS sequence"/>
</dbReference>
<protein>
    <submittedName>
        <fullName evidence="1">Uncharacterized protein</fullName>
    </submittedName>
</protein>
<dbReference type="EMBL" id="CAJJDM010000006">
    <property type="protein sequence ID" value="CAD8045172.1"/>
    <property type="molecule type" value="Genomic_DNA"/>
</dbReference>
<organism evidence="1 2">
    <name type="scientific">Paramecium primaurelia</name>
    <dbReference type="NCBI Taxonomy" id="5886"/>
    <lineage>
        <taxon>Eukaryota</taxon>
        <taxon>Sar</taxon>
        <taxon>Alveolata</taxon>
        <taxon>Ciliophora</taxon>
        <taxon>Intramacronucleata</taxon>
        <taxon>Oligohymenophorea</taxon>
        <taxon>Peniculida</taxon>
        <taxon>Parameciidae</taxon>
        <taxon>Paramecium</taxon>
    </lineage>
</organism>
<evidence type="ECO:0000313" key="1">
    <source>
        <dbReference type="EMBL" id="CAD8045172.1"/>
    </source>
</evidence>
<accession>A0A8S1JRD6</accession>
<reference evidence="1" key="1">
    <citation type="submission" date="2021-01" db="EMBL/GenBank/DDBJ databases">
        <authorList>
            <consortium name="Genoscope - CEA"/>
            <person name="William W."/>
        </authorList>
    </citation>
    <scope>NUCLEOTIDE SEQUENCE</scope>
</reference>
<gene>
    <name evidence="1" type="ORF">PPRIM_AZ9-3.1.T0090198</name>
</gene>
<name>A0A8S1JRD6_PARPR</name>
<comment type="caution">
    <text evidence="1">The sequence shown here is derived from an EMBL/GenBank/DDBJ whole genome shotgun (WGS) entry which is preliminary data.</text>
</comment>